<dbReference type="EMBL" id="SNRW01005309">
    <property type="protein sequence ID" value="KAA6385335.1"/>
    <property type="molecule type" value="Genomic_DNA"/>
</dbReference>
<dbReference type="Proteomes" id="UP000324800">
    <property type="component" value="Unassembled WGS sequence"/>
</dbReference>
<evidence type="ECO:0000313" key="1">
    <source>
        <dbReference type="EMBL" id="KAA6385335.1"/>
    </source>
</evidence>
<organism evidence="1 2">
    <name type="scientific">Streblomastix strix</name>
    <dbReference type="NCBI Taxonomy" id="222440"/>
    <lineage>
        <taxon>Eukaryota</taxon>
        <taxon>Metamonada</taxon>
        <taxon>Preaxostyla</taxon>
        <taxon>Oxymonadida</taxon>
        <taxon>Streblomastigidae</taxon>
        <taxon>Streblomastix</taxon>
    </lineage>
</organism>
<feature type="non-terminal residue" evidence="1">
    <location>
        <position position="41"/>
    </location>
</feature>
<protein>
    <submittedName>
        <fullName evidence="1">Uncharacterized protein</fullName>
    </submittedName>
</protein>
<reference evidence="1 2" key="1">
    <citation type="submission" date="2019-03" db="EMBL/GenBank/DDBJ databases">
        <title>Single cell metagenomics reveals metabolic interactions within the superorganism composed of flagellate Streblomastix strix and complex community of Bacteroidetes bacteria on its surface.</title>
        <authorList>
            <person name="Treitli S.C."/>
            <person name="Kolisko M."/>
            <person name="Husnik F."/>
            <person name="Keeling P."/>
            <person name="Hampl V."/>
        </authorList>
    </citation>
    <scope>NUCLEOTIDE SEQUENCE [LARGE SCALE GENOMIC DNA]</scope>
    <source>
        <strain evidence="1">ST1C</strain>
    </source>
</reference>
<evidence type="ECO:0000313" key="2">
    <source>
        <dbReference type="Proteomes" id="UP000324800"/>
    </source>
</evidence>
<name>A0A5J4VRY0_9EUKA</name>
<dbReference type="AlphaFoldDB" id="A0A5J4VRY0"/>
<accession>A0A5J4VRY0</accession>
<proteinExistence type="predicted"/>
<sequence>MNKERTSSRASLQSVVRQVCDDSLNVDRLVDLQQVTQQIDG</sequence>
<comment type="caution">
    <text evidence="1">The sequence shown here is derived from an EMBL/GenBank/DDBJ whole genome shotgun (WGS) entry which is preliminary data.</text>
</comment>
<gene>
    <name evidence="1" type="ORF">EZS28_019136</name>
</gene>